<evidence type="ECO:0000259" key="8">
    <source>
        <dbReference type="Pfam" id="PF00171"/>
    </source>
</evidence>
<dbReference type="EMBL" id="JACQPB010000033">
    <property type="protein sequence ID" value="MBI4210364.1"/>
    <property type="molecule type" value="Genomic_DNA"/>
</dbReference>
<evidence type="ECO:0000256" key="5">
    <source>
        <dbReference type="ARBA" id="ARBA00023002"/>
    </source>
</evidence>
<name>A0A8T3YIJ6_9ARCH</name>
<comment type="catalytic activity">
    <reaction evidence="6 7">
        <text>L-glutamate 5-semialdehyde + phosphate + NADP(+) = L-glutamyl 5-phosphate + NADPH + H(+)</text>
        <dbReference type="Rhea" id="RHEA:19541"/>
        <dbReference type="ChEBI" id="CHEBI:15378"/>
        <dbReference type="ChEBI" id="CHEBI:43474"/>
        <dbReference type="ChEBI" id="CHEBI:57783"/>
        <dbReference type="ChEBI" id="CHEBI:58066"/>
        <dbReference type="ChEBI" id="CHEBI:58274"/>
        <dbReference type="ChEBI" id="CHEBI:58349"/>
        <dbReference type="EC" id="1.2.1.41"/>
    </reaction>
</comment>
<dbReference type="GO" id="GO:0005737">
    <property type="term" value="C:cytoplasm"/>
    <property type="evidence" value="ECO:0007669"/>
    <property type="project" value="UniProtKB-SubCell"/>
</dbReference>
<dbReference type="InterPro" id="IPR012134">
    <property type="entry name" value="Glu-5-SA_DH"/>
</dbReference>
<comment type="subcellular location">
    <subcellularLocation>
        <location evidence="7">Cytoplasm</location>
    </subcellularLocation>
</comment>
<evidence type="ECO:0000256" key="1">
    <source>
        <dbReference type="ARBA" id="ARBA00004985"/>
    </source>
</evidence>
<dbReference type="PANTHER" id="PTHR11063:SF8">
    <property type="entry name" value="DELTA-1-PYRROLINE-5-CARBOXYLATE SYNTHASE"/>
    <property type="match status" value="1"/>
</dbReference>
<dbReference type="Gene3D" id="3.40.605.10">
    <property type="entry name" value="Aldehyde Dehydrogenase, Chain A, domain 1"/>
    <property type="match status" value="1"/>
</dbReference>
<comment type="similarity">
    <text evidence="7">Belongs to the gamma-glutamyl phosphate reductase family.</text>
</comment>
<evidence type="ECO:0000256" key="3">
    <source>
        <dbReference type="ARBA" id="ARBA00022650"/>
    </source>
</evidence>
<protein>
    <recommendedName>
        <fullName evidence="7">Gamma-glutamyl phosphate reductase</fullName>
        <shortName evidence="7">GPR</shortName>
        <ecNumber evidence="7">1.2.1.41</ecNumber>
    </recommendedName>
    <alternativeName>
        <fullName evidence="7">Glutamate-5-semialdehyde dehydrogenase</fullName>
    </alternativeName>
    <alternativeName>
        <fullName evidence="7">Glutamyl-gamma-semialdehyde dehydrogenase</fullName>
        <shortName evidence="7">GSA dehydrogenase</shortName>
    </alternativeName>
</protein>
<dbReference type="GO" id="GO:0055129">
    <property type="term" value="P:L-proline biosynthetic process"/>
    <property type="evidence" value="ECO:0007669"/>
    <property type="project" value="UniProtKB-UniRule"/>
</dbReference>
<dbReference type="InterPro" id="IPR016163">
    <property type="entry name" value="Ald_DH_C"/>
</dbReference>
<reference evidence="9" key="1">
    <citation type="submission" date="2020-07" db="EMBL/GenBank/DDBJ databases">
        <title>Huge and variable diversity of episymbiotic CPR bacteria and DPANN archaea in groundwater ecosystems.</title>
        <authorList>
            <person name="He C.Y."/>
            <person name="Keren R."/>
            <person name="Whittaker M."/>
            <person name="Farag I.F."/>
            <person name="Doudna J."/>
            <person name="Cate J.H.D."/>
            <person name="Banfield J.F."/>
        </authorList>
    </citation>
    <scope>NUCLEOTIDE SEQUENCE</scope>
    <source>
        <strain evidence="9">NC_groundwater_1296_Ag_S-0.2um_52_80</strain>
    </source>
</reference>
<feature type="domain" description="Aldehyde dehydrogenase" evidence="8">
    <location>
        <begin position="18"/>
        <end position="287"/>
    </location>
</feature>
<keyword evidence="4 7" id="KW-0521">NADP</keyword>
<dbReference type="InterPro" id="IPR016161">
    <property type="entry name" value="Ald_DH/histidinol_DH"/>
</dbReference>
<dbReference type="PANTHER" id="PTHR11063">
    <property type="entry name" value="GLUTAMATE SEMIALDEHYDE DEHYDROGENASE"/>
    <property type="match status" value="1"/>
</dbReference>
<dbReference type="AlphaFoldDB" id="A0A8T3YIJ6"/>
<feature type="domain" description="Aldehyde dehydrogenase" evidence="8">
    <location>
        <begin position="320"/>
        <end position="383"/>
    </location>
</feature>
<dbReference type="InterPro" id="IPR016162">
    <property type="entry name" value="Ald_DH_N"/>
</dbReference>
<evidence type="ECO:0000313" key="9">
    <source>
        <dbReference type="EMBL" id="MBI4210364.1"/>
    </source>
</evidence>
<dbReference type="SUPFAM" id="SSF53720">
    <property type="entry name" value="ALDH-like"/>
    <property type="match status" value="1"/>
</dbReference>
<dbReference type="InterPro" id="IPR020593">
    <property type="entry name" value="G-glutamylP_reductase_CS"/>
</dbReference>
<evidence type="ECO:0000313" key="10">
    <source>
        <dbReference type="Proteomes" id="UP000732298"/>
    </source>
</evidence>
<dbReference type="Gene3D" id="3.40.309.10">
    <property type="entry name" value="Aldehyde Dehydrogenase, Chain A, domain 2"/>
    <property type="match status" value="1"/>
</dbReference>
<accession>A0A8T3YIJ6</accession>
<dbReference type="Proteomes" id="UP000732298">
    <property type="component" value="Unassembled WGS sequence"/>
</dbReference>
<comment type="pathway">
    <text evidence="1 7">Amino-acid biosynthesis; L-proline biosynthesis; L-glutamate 5-semialdehyde from L-glutamate: step 2/2.</text>
</comment>
<sequence length="448" mass="48647">MHRLVLRGGKLSEDAHRKAALAKEASYRMALAAARQTSGALAAIARGLHRKKRLLMRENRRDMENAARSGAAHASLGRLELSDEKFSEIIHEVRAVKAQKGAAGTITSRTILDSGLELEKVAVPLGVVLAVFESRPDALVQISALAIKTGNAAILKGGKEARNTNLALARIIRAALMESGLPKDAIQLIESRETLQNLLKMDSHIDMVIPRGGSSLVKYIQENSRIPVLAHASGVCHEYVDAHADIGKAVKVCVDAKCNYPAACNSMETLLAHRKIAGKFLPLYAKTLGGKVELRADREALKILRAYGFEARKARESDWGTEYNAPVLAVKTVGSTEEAIRHINAFGSRHTDGIITEKKSEAEKFLQGVDSAGVYWNASTRFADGYRYGKGAEVGISTGKIHARGPSGEEALLTYKYILKGDGHAVADYMGKNARKFLHRKVRVSRNG</sequence>
<evidence type="ECO:0000256" key="6">
    <source>
        <dbReference type="ARBA" id="ARBA00049024"/>
    </source>
</evidence>
<evidence type="ECO:0000256" key="4">
    <source>
        <dbReference type="ARBA" id="ARBA00022857"/>
    </source>
</evidence>
<dbReference type="NCBIfam" id="NF001221">
    <property type="entry name" value="PRK00197.1"/>
    <property type="match status" value="1"/>
</dbReference>
<comment type="function">
    <text evidence="7">Catalyzes the NADPH-dependent reduction of L-glutamate 5-phosphate into L-glutamate 5-semialdehyde and phosphate. The product spontaneously undergoes cyclization to form 1-pyrroline-5-carboxylate.</text>
</comment>
<dbReference type="HAMAP" id="MF_00412">
    <property type="entry name" value="ProA"/>
    <property type="match status" value="1"/>
</dbReference>
<dbReference type="PROSITE" id="PS01223">
    <property type="entry name" value="PROA"/>
    <property type="match status" value="1"/>
</dbReference>
<dbReference type="Pfam" id="PF00171">
    <property type="entry name" value="Aldedh"/>
    <property type="match status" value="2"/>
</dbReference>
<proteinExistence type="inferred from homology"/>
<keyword evidence="5 7" id="KW-0560">Oxidoreductase</keyword>
<dbReference type="EC" id="1.2.1.41" evidence="7"/>
<organism evidence="9 10">
    <name type="scientific">Candidatus Iainarchaeum sp</name>
    <dbReference type="NCBI Taxonomy" id="3101447"/>
    <lineage>
        <taxon>Archaea</taxon>
        <taxon>Candidatus Iainarchaeota</taxon>
        <taxon>Candidatus Iainarchaeia</taxon>
        <taxon>Candidatus Iainarchaeales</taxon>
        <taxon>Candidatus Iainarchaeaceae</taxon>
        <taxon>Candidatus Iainarchaeum</taxon>
    </lineage>
</organism>
<gene>
    <name evidence="7" type="primary">proA</name>
    <name evidence="9" type="ORF">HY544_02550</name>
</gene>
<keyword evidence="3 7" id="KW-0641">Proline biosynthesis</keyword>
<evidence type="ECO:0000256" key="2">
    <source>
        <dbReference type="ARBA" id="ARBA00022605"/>
    </source>
</evidence>
<keyword evidence="2 7" id="KW-0028">Amino-acid biosynthesis</keyword>
<dbReference type="GO" id="GO:0050661">
    <property type="term" value="F:NADP binding"/>
    <property type="evidence" value="ECO:0007669"/>
    <property type="project" value="InterPro"/>
</dbReference>
<comment type="caution">
    <text evidence="9">The sequence shown here is derived from an EMBL/GenBank/DDBJ whole genome shotgun (WGS) entry which is preliminary data.</text>
</comment>
<evidence type="ECO:0000256" key="7">
    <source>
        <dbReference type="HAMAP-Rule" id="MF_00412"/>
    </source>
</evidence>
<dbReference type="InterPro" id="IPR000965">
    <property type="entry name" value="GPR_dom"/>
</dbReference>
<keyword evidence="7" id="KW-0963">Cytoplasm</keyword>
<dbReference type="CDD" id="cd07079">
    <property type="entry name" value="ALDH_F18-19_ProA-GPR"/>
    <property type="match status" value="1"/>
</dbReference>
<dbReference type="GO" id="GO:0004350">
    <property type="term" value="F:glutamate-5-semialdehyde dehydrogenase activity"/>
    <property type="evidence" value="ECO:0007669"/>
    <property type="project" value="UniProtKB-UniRule"/>
</dbReference>
<dbReference type="NCBIfam" id="TIGR00407">
    <property type="entry name" value="proA"/>
    <property type="match status" value="1"/>
</dbReference>
<dbReference type="FunFam" id="3.40.309.10:FF:000006">
    <property type="entry name" value="Gamma-glutamyl phosphate reductase"/>
    <property type="match status" value="1"/>
</dbReference>
<dbReference type="InterPro" id="IPR015590">
    <property type="entry name" value="Aldehyde_DH_dom"/>
</dbReference>
<dbReference type="PIRSF" id="PIRSF000151">
    <property type="entry name" value="GPR"/>
    <property type="match status" value="1"/>
</dbReference>